<feature type="domain" description="SCP" evidence="3">
    <location>
        <begin position="49"/>
        <end position="166"/>
    </location>
</feature>
<feature type="compositionally biased region" description="Low complexity" evidence="1">
    <location>
        <begin position="175"/>
        <end position="200"/>
    </location>
</feature>
<protein>
    <recommendedName>
        <fullName evidence="3">SCP domain-containing protein</fullName>
    </recommendedName>
</protein>
<proteinExistence type="predicted"/>
<feature type="chain" id="PRO_5035224928" description="SCP domain-containing protein" evidence="2">
    <location>
        <begin position="21"/>
        <end position="717"/>
    </location>
</feature>
<evidence type="ECO:0000313" key="4">
    <source>
        <dbReference type="EMBL" id="KAG6972386.1"/>
    </source>
</evidence>
<dbReference type="CDD" id="cd05379">
    <property type="entry name" value="CAP_bacterial"/>
    <property type="match status" value="1"/>
</dbReference>
<evidence type="ECO:0000256" key="1">
    <source>
        <dbReference type="SAM" id="MobiDB-lite"/>
    </source>
</evidence>
<feature type="compositionally biased region" description="Polar residues" evidence="1">
    <location>
        <begin position="516"/>
        <end position="538"/>
    </location>
</feature>
<dbReference type="EMBL" id="JAENGY010000135">
    <property type="protein sequence ID" value="KAG6972386.1"/>
    <property type="molecule type" value="Genomic_DNA"/>
</dbReference>
<dbReference type="Pfam" id="PF00188">
    <property type="entry name" value="CAP"/>
    <property type="match status" value="1"/>
</dbReference>
<dbReference type="InterPro" id="IPR014044">
    <property type="entry name" value="CAP_dom"/>
</dbReference>
<keyword evidence="5" id="KW-1185">Reference proteome</keyword>
<keyword evidence="2" id="KW-0732">Signal</keyword>
<feature type="compositionally biased region" description="Basic residues" evidence="1">
    <location>
        <begin position="560"/>
        <end position="572"/>
    </location>
</feature>
<name>A0A8J5J9Y8_9STRA</name>
<reference evidence="4" key="1">
    <citation type="submission" date="2021-01" db="EMBL/GenBank/DDBJ databases">
        <title>Phytophthora aleatoria, a newly-described species from Pinus radiata is distinct from Phytophthora cactorum isolates based on comparative genomics.</title>
        <authorList>
            <person name="Mcdougal R."/>
            <person name="Panda P."/>
            <person name="Williams N."/>
            <person name="Studholme D.J."/>
        </authorList>
    </citation>
    <scope>NUCLEOTIDE SEQUENCE</scope>
    <source>
        <strain evidence="4">NZFS 4037</strain>
    </source>
</reference>
<feature type="compositionally biased region" description="Polar residues" evidence="1">
    <location>
        <begin position="620"/>
        <end position="631"/>
    </location>
</feature>
<sequence>MAAPIRSSITFLLVVAGVLASTFAASNLRHTSRSLQTYTQTDDYQIKMLELVNEQRTANSLSSLCMNGKLLSSALRHSKDMAANDFMAHNGSDGSTMGERITEAGFDWTAVGENVAAGQETVSDVMTAWINSPKHKANILGDYKMFGTAYAYNADGTYKHYWTQDFGTGDDESCESSSTISSSTSSQSDQTQQQETTTAQDDNEVAGEASTTSETTSAINEETSTPSTTMPSSTTATPTETAAATTAAPTTSYCKARHTELHRGERIIGGVAPVVEIRRFLHKPKVVPMRVNVGDEKRSKRKLPAAAAAIDEGEAKPLQAKMHTTHHSKLQLKCKDGSTFDVTYEQAMMSSTLWVLMQDVSGKKPKNGIKQHVIPIFDVPTDSVQRALDYCSCLYKQQVDRVETAMLDWEDEFVSLESKDLCDLAKVASNLDIQPLVDLTCRSIAQIMSATSEADELRKKFGLEDPPDVECSCELRSDMTGFDFDMFNTLDHDLSTEEYELVEFDQPSVDELVSFINGSGSNPNATSNPIQQQATTKMSCHLHGETASDPGDSNNGSTSGKKKRKKRKKKKTPPSSRESSDQVDTKPSTAVEKISTESDKQNSESSSDEKEEPDPTPTKLCSSRNGKSKPQTLEEKVRLARQNPSAVFKESQFEDDDDEDMAKVIKMFELNLESAYRDSDKKKKPRLDFAPREVFRSSLVRSSQFEYVQRRLSATMT</sequence>
<accession>A0A8J5J9Y8</accession>
<evidence type="ECO:0000256" key="2">
    <source>
        <dbReference type="SAM" id="SignalP"/>
    </source>
</evidence>
<feature type="signal peptide" evidence="2">
    <location>
        <begin position="1"/>
        <end position="20"/>
    </location>
</feature>
<dbReference type="PANTHER" id="PTHR31157:SF1">
    <property type="entry name" value="SCP DOMAIN-CONTAINING PROTEIN"/>
    <property type="match status" value="1"/>
</dbReference>
<evidence type="ECO:0000313" key="5">
    <source>
        <dbReference type="Proteomes" id="UP000709295"/>
    </source>
</evidence>
<feature type="compositionally biased region" description="Low complexity" evidence="1">
    <location>
        <begin position="208"/>
        <end position="251"/>
    </location>
</feature>
<feature type="region of interest" description="Disordered" evidence="1">
    <location>
        <begin position="169"/>
        <end position="251"/>
    </location>
</feature>
<dbReference type="AlphaFoldDB" id="A0A8J5J9Y8"/>
<organism evidence="4 5">
    <name type="scientific">Phytophthora aleatoria</name>
    <dbReference type="NCBI Taxonomy" id="2496075"/>
    <lineage>
        <taxon>Eukaryota</taxon>
        <taxon>Sar</taxon>
        <taxon>Stramenopiles</taxon>
        <taxon>Oomycota</taxon>
        <taxon>Peronosporomycetes</taxon>
        <taxon>Peronosporales</taxon>
        <taxon>Peronosporaceae</taxon>
        <taxon>Phytophthora</taxon>
    </lineage>
</organism>
<feature type="region of interest" description="Disordered" evidence="1">
    <location>
        <begin position="514"/>
        <end position="643"/>
    </location>
</feature>
<evidence type="ECO:0000259" key="3">
    <source>
        <dbReference type="Pfam" id="PF00188"/>
    </source>
</evidence>
<dbReference type="PANTHER" id="PTHR31157">
    <property type="entry name" value="SCP DOMAIN-CONTAINING PROTEIN"/>
    <property type="match status" value="1"/>
</dbReference>
<gene>
    <name evidence="4" type="ORF">JG688_00004013</name>
</gene>
<dbReference type="Proteomes" id="UP000709295">
    <property type="component" value="Unassembled WGS sequence"/>
</dbReference>
<comment type="caution">
    <text evidence="4">The sequence shown here is derived from an EMBL/GenBank/DDBJ whole genome shotgun (WGS) entry which is preliminary data.</text>
</comment>